<keyword evidence="3" id="KW-1185">Reference proteome</keyword>
<evidence type="ECO:0000313" key="2">
    <source>
        <dbReference type="EMBL" id="GBP44470.1"/>
    </source>
</evidence>
<feature type="region of interest" description="Disordered" evidence="1">
    <location>
        <begin position="35"/>
        <end position="120"/>
    </location>
</feature>
<gene>
    <name evidence="2" type="ORF">EVAR_39479_1</name>
</gene>
<proteinExistence type="predicted"/>
<comment type="caution">
    <text evidence="2">The sequence shown here is derived from an EMBL/GenBank/DDBJ whole genome shotgun (WGS) entry which is preliminary data.</text>
</comment>
<accession>A0A4C1W0T9</accession>
<dbReference type="Proteomes" id="UP000299102">
    <property type="component" value="Unassembled WGS sequence"/>
</dbReference>
<dbReference type="AlphaFoldDB" id="A0A4C1W0T9"/>
<name>A0A4C1W0T9_EUMVA</name>
<dbReference type="EMBL" id="BGZK01000453">
    <property type="protein sequence ID" value="GBP44470.1"/>
    <property type="molecule type" value="Genomic_DNA"/>
</dbReference>
<reference evidence="2 3" key="1">
    <citation type="journal article" date="2019" name="Commun. Biol.">
        <title>The bagworm genome reveals a unique fibroin gene that provides high tensile strength.</title>
        <authorList>
            <person name="Kono N."/>
            <person name="Nakamura H."/>
            <person name="Ohtoshi R."/>
            <person name="Tomita M."/>
            <person name="Numata K."/>
            <person name="Arakawa K."/>
        </authorList>
    </citation>
    <scope>NUCLEOTIDE SEQUENCE [LARGE SCALE GENOMIC DNA]</scope>
</reference>
<feature type="compositionally biased region" description="Low complexity" evidence="1">
    <location>
        <begin position="68"/>
        <end position="90"/>
    </location>
</feature>
<protein>
    <submittedName>
        <fullName evidence="2">Uncharacterized protein</fullName>
    </submittedName>
</protein>
<sequence>MRNLIYDHMGGDAGNGCRPILRSNETKKLLRVDRAIKRRRGRGRGAGDVQKHNLKYPLASYRMRGRGRAPPGRRMSADTRVPAPASAPAGSRRRRPRRLARDRLIRTTSTPGDLCGDSFV</sequence>
<evidence type="ECO:0000313" key="3">
    <source>
        <dbReference type="Proteomes" id="UP000299102"/>
    </source>
</evidence>
<organism evidence="2 3">
    <name type="scientific">Eumeta variegata</name>
    <name type="common">Bagworm moth</name>
    <name type="synonym">Eumeta japonica</name>
    <dbReference type="NCBI Taxonomy" id="151549"/>
    <lineage>
        <taxon>Eukaryota</taxon>
        <taxon>Metazoa</taxon>
        <taxon>Ecdysozoa</taxon>
        <taxon>Arthropoda</taxon>
        <taxon>Hexapoda</taxon>
        <taxon>Insecta</taxon>
        <taxon>Pterygota</taxon>
        <taxon>Neoptera</taxon>
        <taxon>Endopterygota</taxon>
        <taxon>Lepidoptera</taxon>
        <taxon>Glossata</taxon>
        <taxon>Ditrysia</taxon>
        <taxon>Tineoidea</taxon>
        <taxon>Psychidae</taxon>
        <taxon>Oiketicinae</taxon>
        <taxon>Eumeta</taxon>
    </lineage>
</organism>
<evidence type="ECO:0000256" key="1">
    <source>
        <dbReference type="SAM" id="MobiDB-lite"/>
    </source>
</evidence>